<proteinExistence type="predicted"/>
<feature type="compositionally biased region" description="Basic and acidic residues" evidence="1">
    <location>
        <begin position="777"/>
        <end position="788"/>
    </location>
</feature>
<name>A0A4S8ZF82_AURPU</name>
<evidence type="ECO:0000313" key="2">
    <source>
        <dbReference type="EMBL" id="THW64453.1"/>
    </source>
</evidence>
<feature type="region of interest" description="Disordered" evidence="1">
    <location>
        <begin position="1"/>
        <end position="29"/>
    </location>
</feature>
<dbReference type="AlphaFoldDB" id="A0A4S8ZF82"/>
<feature type="region of interest" description="Disordered" evidence="1">
    <location>
        <begin position="764"/>
        <end position="796"/>
    </location>
</feature>
<gene>
    <name evidence="2" type="ORF">D6D20_02856</name>
</gene>
<feature type="region of interest" description="Disordered" evidence="1">
    <location>
        <begin position="223"/>
        <end position="335"/>
    </location>
</feature>
<accession>A0A4S8ZF82</accession>
<dbReference type="Proteomes" id="UP000310421">
    <property type="component" value="Unassembled WGS sequence"/>
</dbReference>
<reference evidence="2 3" key="1">
    <citation type="submission" date="2018-10" db="EMBL/GenBank/DDBJ databases">
        <title>Fifty Aureobasidium pullulans genomes reveal a recombining polyextremotolerant generalist.</title>
        <authorList>
            <person name="Gostincar C."/>
            <person name="Turk M."/>
            <person name="Zajc J."/>
            <person name="Gunde-Cimerman N."/>
        </authorList>
    </citation>
    <scope>NUCLEOTIDE SEQUENCE [LARGE SCALE GENOMIC DNA]</scope>
    <source>
        <strain evidence="2 3">EXF-10751</strain>
    </source>
</reference>
<feature type="region of interest" description="Disordered" evidence="1">
    <location>
        <begin position="444"/>
        <end position="468"/>
    </location>
</feature>
<feature type="compositionally biased region" description="Low complexity" evidence="1">
    <location>
        <begin position="292"/>
        <end position="301"/>
    </location>
</feature>
<protein>
    <submittedName>
        <fullName evidence="2">Uncharacterized protein</fullName>
    </submittedName>
</protein>
<evidence type="ECO:0000256" key="1">
    <source>
        <dbReference type="SAM" id="MobiDB-lite"/>
    </source>
</evidence>
<sequence length="796" mass="87796">MVHGQLRGGSSDSSRPPSTPRPAKVQPRPLGALVHLEDLHKAGDMDSSHIEDIHDHSPGFDFAAAESMAETNHASMSNGHTMFTNTSSRRTRAHNYVEKPSSYYRAPEIQATGKSLDRSMNQAPQNIGLGIGLDIGEWGDQSTHQSNEWDAEEMTENPRVQNYSSRSTTSVMRRRSLRVEQVPDIPRWDDPVSAVREVLMDGGLLLRAGHTGLMRVTVEQVHAVRERRRREREARDKHDRELDDYVAKREELQQRGEFTELASNDGASEASGNQATTSTQASCVGDSDSDGDNSSSGSDSSVRTVFRLRDGNTTPRPSDTISLGKIESRPLPPIPTFPTSDPLKSAHAEDNEEFVSLNDPSIKVHIAHALESLYTGIMAAQNPMANATAPYTLGGGMPSAGHHSDMQHIWTLVQELSSVLQQNRERTDELQDGLARAQTRPAENGLLTNGDNASHAPQHAPSDVDASAVQAQLSDALSRITELEAECKDANEVIDYAEEIVEKFKQQVQEYSRSHQSATIALHAHYNSLLETSRNETIQAQLTHQAWQASLLRLSEYLRLAQRAHEEGSLPYRRRIAALKEENRILRAKAGWEPASESEGSDDEDDVFDEGVEADSKCRLAAWVITWSSQGEWSTRNAVGFLQVASTAPVALTEFFIAFEYQRQRKMHRLHIVLSLDSFCSSRYLAGGHCKPQAPWSLALHIVEATTSGASPTSVPADELVSYDHVNESLGTTHKVYQGASGFDEDVEASPEVQAAIEGNWTDLFKGRTTPRPNDVGPDKRSVSKQRPEASPVFQC</sequence>
<feature type="compositionally biased region" description="Polar residues" evidence="1">
    <location>
        <begin position="261"/>
        <end position="282"/>
    </location>
</feature>
<organism evidence="2 3">
    <name type="scientific">Aureobasidium pullulans</name>
    <name type="common">Black yeast</name>
    <name type="synonym">Pullularia pullulans</name>
    <dbReference type="NCBI Taxonomy" id="5580"/>
    <lineage>
        <taxon>Eukaryota</taxon>
        <taxon>Fungi</taxon>
        <taxon>Dikarya</taxon>
        <taxon>Ascomycota</taxon>
        <taxon>Pezizomycotina</taxon>
        <taxon>Dothideomycetes</taxon>
        <taxon>Dothideomycetidae</taxon>
        <taxon>Dothideales</taxon>
        <taxon>Saccotheciaceae</taxon>
        <taxon>Aureobasidium</taxon>
    </lineage>
</organism>
<dbReference type="PANTHER" id="PTHR39472:SF1">
    <property type="entry name" value="EXPRESSED PROTEIN"/>
    <property type="match status" value="1"/>
</dbReference>
<dbReference type="PANTHER" id="PTHR39472">
    <property type="entry name" value="EXPRESSED PROTEIN"/>
    <property type="match status" value="1"/>
</dbReference>
<evidence type="ECO:0000313" key="3">
    <source>
        <dbReference type="Proteomes" id="UP000310421"/>
    </source>
</evidence>
<feature type="compositionally biased region" description="Basic and acidic residues" evidence="1">
    <location>
        <begin position="231"/>
        <end position="258"/>
    </location>
</feature>
<comment type="caution">
    <text evidence="2">The sequence shown here is derived from an EMBL/GenBank/DDBJ whole genome shotgun (WGS) entry which is preliminary data.</text>
</comment>
<feature type="compositionally biased region" description="Polar residues" evidence="1">
    <location>
        <begin position="311"/>
        <end position="321"/>
    </location>
</feature>
<dbReference type="EMBL" id="QZAN01000020">
    <property type="protein sequence ID" value="THW64453.1"/>
    <property type="molecule type" value="Genomic_DNA"/>
</dbReference>